<proteinExistence type="predicted"/>
<dbReference type="Proteomes" id="UP000567885">
    <property type="component" value="Unassembled WGS sequence"/>
</dbReference>
<keyword evidence="3" id="KW-1185">Reference proteome</keyword>
<sequence>MNPFASFTVYLLAVVYIGRGLMALFRPQQEFALIGIMNRNRTTDLDAFAPIIMLGMRDISLGLFLMANHHIDNPTAVATLMAAMSVMKIGDALVVFFVGHDDDNIMMTRVSGHILVAAVLLIWALNVQKF</sequence>
<dbReference type="EMBL" id="JAAGWQ010000103">
    <property type="protein sequence ID" value="KAF5667249.1"/>
    <property type="molecule type" value="Genomic_DNA"/>
</dbReference>
<feature type="transmembrane region" description="Helical" evidence="1">
    <location>
        <begin position="110"/>
        <end position="127"/>
    </location>
</feature>
<feature type="transmembrane region" description="Helical" evidence="1">
    <location>
        <begin position="47"/>
        <end position="65"/>
    </location>
</feature>
<name>A0A8H5WRC2_FUSHE</name>
<evidence type="ECO:0000256" key="1">
    <source>
        <dbReference type="SAM" id="Phobius"/>
    </source>
</evidence>
<gene>
    <name evidence="2" type="ORF">FHETE_5952</name>
</gene>
<dbReference type="OrthoDB" id="5070419at2759"/>
<organism evidence="2 3">
    <name type="scientific">Fusarium heterosporum</name>
    <dbReference type="NCBI Taxonomy" id="42747"/>
    <lineage>
        <taxon>Eukaryota</taxon>
        <taxon>Fungi</taxon>
        <taxon>Dikarya</taxon>
        <taxon>Ascomycota</taxon>
        <taxon>Pezizomycotina</taxon>
        <taxon>Sordariomycetes</taxon>
        <taxon>Hypocreomycetidae</taxon>
        <taxon>Hypocreales</taxon>
        <taxon>Nectriaceae</taxon>
        <taxon>Fusarium</taxon>
        <taxon>Fusarium heterosporum species complex</taxon>
    </lineage>
</organism>
<evidence type="ECO:0000313" key="2">
    <source>
        <dbReference type="EMBL" id="KAF5667249.1"/>
    </source>
</evidence>
<accession>A0A8H5WRC2</accession>
<keyword evidence="1" id="KW-1133">Transmembrane helix</keyword>
<comment type="caution">
    <text evidence="2">The sequence shown here is derived from an EMBL/GenBank/DDBJ whole genome shotgun (WGS) entry which is preliminary data.</text>
</comment>
<reference evidence="2 3" key="1">
    <citation type="submission" date="2020-05" db="EMBL/GenBank/DDBJ databases">
        <title>Identification and distribution of gene clusters putatively required for synthesis of sphingolipid metabolism inhibitors in phylogenetically diverse species of the filamentous fungus Fusarium.</title>
        <authorList>
            <person name="Kim H.-S."/>
            <person name="Busman M."/>
            <person name="Brown D.W."/>
            <person name="Divon H."/>
            <person name="Uhlig S."/>
            <person name="Proctor R.H."/>
        </authorList>
    </citation>
    <scope>NUCLEOTIDE SEQUENCE [LARGE SCALE GENOMIC DNA]</scope>
    <source>
        <strain evidence="2 3">NRRL 20693</strain>
    </source>
</reference>
<keyword evidence="1" id="KW-0812">Transmembrane</keyword>
<dbReference type="AlphaFoldDB" id="A0A8H5WRC2"/>
<protein>
    <submittedName>
        <fullName evidence="2">Sorbose reductase sou1</fullName>
    </submittedName>
</protein>
<dbReference type="InterPro" id="IPR025363">
    <property type="entry name" value="DUF4267"/>
</dbReference>
<dbReference type="Pfam" id="PF14087">
    <property type="entry name" value="DUF4267"/>
    <property type="match status" value="1"/>
</dbReference>
<feature type="transmembrane region" description="Helical" evidence="1">
    <location>
        <begin position="77"/>
        <end position="98"/>
    </location>
</feature>
<keyword evidence="1" id="KW-0472">Membrane</keyword>
<evidence type="ECO:0000313" key="3">
    <source>
        <dbReference type="Proteomes" id="UP000567885"/>
    </source>
</evidence>